<protein>
    <submittedName>
        <fullName evidence="1">Uncharacterized protein</fullName>
    </submittedName>
</protein>
<keyword evidence="2" id="KW-1185">Reference proteome</keyword>
<dbReference type="SUPFAM" id="SSF52047">
    <property type="entry name" value="RNI-like"/>
    <property type="match status" value="1"/>
</dbReference>
<evidence type="ECO:0000313" key="2">
    <source>
        <dbReference type="Proteomes" id="UP000073492"/>
    </source>
</evidence>
<dbReference type="Proteomes" id="UP000073492">
    <property type="component" value="Unassembled WGS sequence"/>
</dbReference>
<dbReference type="InterPro" id="IPR032675">
    <property type="entry name" value="LRR_dom_sf"/>
</dbReference>
<dbReference type="EMBL" id="LFZO01000623">
    <property type="protein sequence ID" value="KXT02468.1"/>
    <property type="molecule type" value="Genomic_DNA"/>
</dbReference>
<organism evidence="1 2">
    <name type="scientific">Pseudocercospora musae</name>
    <dbReference type="NCBI Taxonomy" id="113226"/>
    <lineage>
        <taxon>Eukaryota</taxon>
        <taxon>Fungi</taxon>
        <taxon>Dikarya</taxon>
        <taxon>Ascomycota</taxon>
        <taxon>Pezizomycotina</taxon>
        <taxon>Dothideomycetes</taxon>
        <taxon>Dothideomycetidae</taxon>
        <taxon>Mycosphaerellales</taxon>
        <taxon>Mycosphaerellaceae</taxon>
        <taxon>Pseudocercospora</taxon>
    </lineage>
</organism>
<dbReference type="OrthoDB" id="333024at2759"/>
<name>A0A139HIZ8_9PEZI</name>
<reference evidence="1 2" key="1">
    <citation type="submission" date="2015-07" db="EMBL/GenBank/DDBJ databases">
        <title>Comparative genomics of the Sigatoka disease complex on banana suggests a link between parallel evolutionary changes in Pseudocercospora fijiensis and Pseudocercospora eumusae and increased virulence on the banana host.</title>
        <authorList>
            <person name="Chang T.-C."/>
            <person name="Salvucci A."/>
            <person name="Crous P.W."/>
            <person name="Stergiopoulos I."/>
        </authorList>
    </citation>
    <scope>NUCLEOTIDE SEQUENCE [LARGE SCALE GENOMIC DNA]</scope>
    <source>
        <strain evidence="1 2">CBS 116634</strain>
    </source>
</reference>
<dbReference type="EMBL" id="LFZO01000623">
    <property type="protein sequence ID" value="KXT02467.1"/>
    <property type="molecule type" value="Genomic_DNA"/>
</dbReference>
<dbReference type="Pfam" id="PF13516">
    <property type="entry name" value="LRR_6"/>
    <property type="match status" value="1"/>
</dbReference>
<dbReference type="EMBL" id="LFZO01000623">
    <property type="protein sequence ID" value="KXT02472.1"/>
    <property type="molecule type" value="Genomic_DNA"/>
</dbReference>
<sequence>MHMLAADCVKACEGRGERAGPPSIHFCELQMPKIIDFDSYLILCFGKICFAISAMTPERPSLLALADDAGQSSTDEDSPFVPNPRRAKWIDRISAHGPWDGSTDPLSLRGAPSLPMPVEVSNKASLVPFFEHISVQMAHTKPPPYYDTDFLDFKKAVLYADGRVDLCKMATGPTNIGDLMDSLQSNHFAKHFLPGNNIIGSTGAKAIADFVKGKPDQFETWYLAGNFIDTASFSILVDAMIESKVITNFWLKRNPLMAKSAMDVFRLIEHSPVLRTLDLDQTELGDDGVAQLFRLLAKYEKPIALRHIYLTAVGIGARACQPISDYLCSPHCALESLYIPLRYSVPVSKLIELHNDSHSNHAASTTTQFTFSRLYQAIHLSRLLTSVRPTLLKDLGMRFNWITDASATALENVIRANNLQYLIISYTPMTQTALKSIYDAVLSSQSILWFHVAPLVKGGKS</sequence>
<dbReference type="AlphaFoldDB" id="A0A139HIZ8"/>
<dbReference type="Gene3D" id="3.80.10.10">
    <property type="entry name" value="Ribonuclease Inhibitor"/>
    <property type="match status" value="1"/>
</dbReference>
<dbReference type="InterPro" id="IPR001611">
    <property type="entry name" value="Leu-rich_rpt"/>
</dbReference>
<dbReference type="InterPro" id="IPR027038">
    <property type="entry name" value="RanGap"/>
</dbReference>
<comment type="caution">
    <text evidence="1">The sequence shown here is derived from an EMBL/GenBank/DDBJ whole genome shotgun (WGS) entry which is preliminary data.</text>
</comment>
<gene>
    <name evidence="1" type="ORF">AC579_992</name>
</gene>
<proteinExistence type="predicted"/>
<dbReference type="PANTHER" id="PTHR24113">
    <property type="entry name" value="RAN GTPASE-ACTIVATING PROTEIN 1"/>
    <property type="match status" value="1"/>
</dbReference>
<evidence type="ECO:0000313" key="1">
    <source>
        <dbReference type="EMBL" id="KXT02468.1"/>
    </source>
</evidence>
<dbReference type="GO" id="GO:0005096">
    <property type="term" value="F:GTPase activator activity"/>
    <property type="evidence" value="ECO:0007669"/>
    <property type="project" value="InterPro"/>
</dbReference>
<accession>A0A139HIZ8</accession>
<dbReference type="STRING" id="113226.A0A139HIZ8"/>